<comment type="function">
    <text evidence="12 13">RNA polymerase that catalyzes the synthesis of short RNA molecules used as primers for DNA polymerase during DNA replication.</text>
</comment>
<dbReference type="RefSeq" id="WP_141622211.1">
    <property type="nucleotide sequence ID" value="NZ_CP041242.1"/>
</dbReference>
<dbReference type="InterPro" id="IPR013264">
    <property type="entry name" value="DNAG_N"/>
</dbReference>
<accession>A0A514BNA0</accession>
<dbReference type="Gene3D" id="3.40.1360.10">
    <property type="match status" value="1"/>
</dbReference>
<keyword evidence="6 12" id="KW-0479">Metal-binding</keyword>
<evidence type="ECO:0000256" key="4">
    <source>
        <dbReference type="ARBA" id="ARBA00022695"/>
    </source>
</evidence>
<feature type="domain" description="Toprim" evidence="16">
    <location>
        <begin position="254"/>
        <end position="336"/>
    </location>
</feature>
<evidence type="ECO:0000256" key="14">
    <source>
        <dbReference type="PIRSR" id="PIRSR002811-1"/>
    </source>
</evidence>
<evidence type="ECO:0000256" key="12">
    <source>
        <dbReference type="HAMAP-Rule" id="MF_00974"/>
    </source>
</evidence>
<dbReference type="PANTHER" id="PTHR30313">
    <property type="entry name" value="DNA PRIMASE"/>
    <property type="match status" value="1"/>
</dbReference>
<keyword evidence="4 12" id="KW-0548">Nucleotidyltransferase</keyword>
<evidence type="ECO:0000256" key="8">
    <source>
        <dbReference type="ARBA" id="ARBA00022833"/>
    </source>
</evidence>
<dbReference type="Pfam" id="PF13662">
    <property type="entry name" value="Toprim_4"/>
    <property type="match status" value="1"/>
</dbReference>
<evidence type="ECO:0000256" key="6">
    <source>
        <dbReference type="ARBA" id="ARBA00022723"/>
    </source>
</evidence>
<evidence type="ECO:0000256" key="13">
    <source>
        <dbReference type="PIRNR" id="PIRNR002811"/>
    </source>
</evidence>
<keyword evidence="18" id="KW-1185">Reference proteome</keyword>
<comment type="subunit">
    <text evidence="12">Monomer. Interacts with DnaB.</text>
</comment>
<dbReference type="CDD" id="cd03364">
    <property type="entry name" value="TOPRIM_DnaG_primases"/>
    <property type="match status" value="1"/>
</dbReference>
<evidence type="ECO:0000256" key="15">
    <source>
        <dbReference type="SAM" id="MobiDB-lite"/>
    </source>
</evidence>
<keyword evidence="9" id="KW-0460">Magnesium</keyword>
<evidence type="ECO:0000256" key="10">
    <source>
        <dbReference type="ARBA" id="ARBA00023125"/>
    </source>
</evidence>
<evidence type="ECO:0000256" key="9">
    <source>
        <dbReference type="ARBA" id="ARBA00022842"/>
    </source>
</evidence>
<dbReference type="SUPFAM" id="SSF56731">
    <property type="entry name" value="DNA primase core"/>
    <property type="match status" value="1"/>
</dbReference>
<protein>
    <recommendedName>
        <fullName evidence="12 13">DNA primase</fullName>
        <ecNumber evidence="12">2.7.7.101</ecNumber>
    </recommendedName>
</protein>
<dbReference type="Pfam" id="PF08278">
    <property type="entry name" value="DnaG_DnaB_bind"/>
    <property type="match status" value="1"/>
</dbReference>
<evidence type="ECO:0000256" key="5">
    <source>
        <dbReference type="ARBA" id="ARBA00022705"/>
    </source>
</evidence>
<dbReference type="InterPro" id="IPR006171">
    <property type="entry name" value="TOPRIM_dom"/>
</dbReference>
<dbReference type="FunFam" id="3.90.580.10:FF:000001">
    <property type="entry name" value="DNA primase"/>
    <property type="match status" value="1"/>
</dbReference>
<dbReference type="Gene3D" id="1.10.860.10">
    <property type="entry name" value="DNAb Helicase, Chain A"/>
    <property type="match status" value="1"/>
</dbReference>
<keyword evidence="3 12" id="KW-0808">Transferase</keyword>
<dbReference type="EMBL" id="CP041242">
    <property type="protein sequence ID" value="QDH68868.1"/>
    <property type="molecule type" value="Genomic_DNA"/>
</dbReference>
<dbReference type="GO" id="GO:0008270">
    <property type="term" value="F:zinc ion binding"/>
    <property type="evidence" value="ECO:0007669"/>
    <property type="project" value="UniProtKB-UniRule"/>
</dbReference>
<dbReference type="InterPro" id="IPR034151">
    <property type="entry name" value="TOPRIM_DnaG_bac"/>
</dbReference>
<organism evidence="17 18">
    <name type="scientific">Marilutibacter alkalisoli</name>
    <dbReference type="NCBI Taxonomy" id="2591633"/>
    <lineage>
        <taxon>Bacteria</taxon>
        <taxon>Pseudomonadati</taxon>
        <taxon>Pseudomonadota</taxon>
        <taxon>Gammaproteobacteria</taxon>
        <taxon>Lysobacterales</taxon>
        <taxon>Lysobacteraceae</taxon>
        <taxon>Marilutibacter</taxon>
    </lineage>
</organism>
<dbReference type="KEGG" id="lyj:FKV23_01175"/>
<name>A0A514BNA0_9GAMM</name>
<dbReference type="OrthoDB" id="9803773at2"/>
<evidence type="ECO:0000256" key="2">
    <source>
        <dbReference type="ARBA" id="ARBA00022515"/>
    </source>
</evidence>
<dbReference type="InterPro" id="IPR037068">
    <property type="entry name" value="DNA_primase_core_N_sf"/>
</dbReference>
<evidence type="ECO:0000313" key="17">
    <source>
        <dbReference type="EMBL" id="QDH68868.1"/>
    </source>
</evidence>
<dbReference type="SUPFAM" id="SSF57783">
    <property type="entry name" value="Zinc beta-ribbon"/>
    <property type="match status" value="1"/>
</dbReference>
<keyword evidence="5 12" id="KW-0235">DNA replication</keyword>
<keyword evidence="8 12" id="KW-0862">Zinc</keyword>
<evidence type="ECO:0000313" key="18">
    <source>
        <dbReference type="Proteomes" id="UP000317199"/>
    </source>
</evidence>
<feature type="zinc finger region" description="CHC2-type" evidence="12 14">
    <location>
        <begin position="39"/>
        <end position="63"/>
    </location>
</feature>
<sequence>MARIPDAFIDDLLARTDIVEVINARVPLKRQGKEYSARCPFHDERSPSFTVSPNKQFYHCFGCGAHGTALKFLMEYDRLEFLDAVEELARAAGMEVPRETRQHNINPDTQATYDILDASARFFRKQLETSPQAQAYLDGRGVDAGTRERFGIGYAPAGFNALRDALGSDERRLKLLERGGMMSRNDSGRVYDKFRDRVMFPILDRRGRTIAFGGRVMGADDGPKYLNSPETPLFHKGRELYGLWQVRQAHNKIPHIVVVEGYMDVVALFQHGVDTAVATLGTATTPDHAELLFRNAPDVYFCFDGDRAGRAAAWKAVESVLPRMKDGRQAFFLFLPDGEDPDSLVRQEGADGFNARLKEATPLSQFLFDSLAVDVNLGTLEGKGRLAERAKPLLAQIPDGAFADLMRQRLTELTGVGARASAPDTHVPTQRAHTRGGQHPAKRSLVRGVIALLLQSPALGLELLPPYRFAQLRQPGVDLLCELLQLVYERPGIGIGSLIEHFAGREEQAALQKLAAQSLPGEEAAWRTEFHEAIARLEHQTLLQRVEELQQRLREGGHAALTAQERTELGETLASLRR</sequence>
<dbReference type="GO" id="GO:0000428">
    <property type="term" value="C:DNA-directed RNA polymerase complex"/>
    <property type="evidence" value="ECO:0007669"/>
    <property type="project" value="UniProtKB-KW"/>
</dbReference>
<comment type="cofactor">
    <cofactor evidence="12 13 14">
        <name>Zn(2+)</name>
        <dbReference type="ChEBI" id="CHEBI:29105"/>
    </cofactor>
    <text evidence="12 13 14">Binds 1 zinc ion per monomer.</text>
</comment>
<feature type="region of interest" description="Disordered" evidence="15">
    <location>
        <begin position="417"/>
        <end position="439"/>
    </location>
</feature>
<dbReference type="Proteomes" id="UP000317199">
    <property type="component" value="Chromosome"/>
</dbReference>
<dbReference type="GO" id="GO:1990077">
    <property type="term" value="C:primosome complex"/>
    <property type="evidence" value="ECO:0007669"/>
    <property type="project" value="UniProtKB-KW"/>
</dbReference>
<evidence type="ECO:0000256" key="1">
    <source>
        <dbReference type="ARBA" id="ARBA00022478"/>
    </source>
</evidence>
<dbReference type="InterPro" id="IPR036977">
    <property type="entry name" value="DNA_primase_Znf_CHC2"/>
</dbReference>
<dbReference type="InterPro" id="IPR002694">
    <property type="entry name" value="Znf_CHC2"/>
</dbReference>
<dbReference type="GO" id="GO:0005737">
    <property type="term" value="C:cytoplasm"/>
    <property type="evidence" value="ECO:0007669"/>
    <property type="project" value="TreeGrafter"/>
</dbReference>
<comment type="catalytic activity">
    <reaction evidence="12">
        <text>ssDNA + n NTP = ssDNA/pppN(pN)n-1 hybrid + (n-1) diphosphate.</text>
        <dbReference type="EC" id="2.7.7.101"/>
    </reaction>
</comment>
<dbReference type="Gene3D" id="3.90.580.10">
    <property type="entry name" value="Zinc finger, CHC2-type domain"/>
    <property type="match status" value="1"/>
</dbReference>
<dbReference type="InterPro" id="IPR016136">
    <property type="entry name" value="DNA_helicase_N/primase_C"/>
</dbReference>
<dbReference type="GO" id="GO:0003677">
    <property type="term" value="F:DNA binding"/>
    <property type="evidence" value="ECO:0007669"/>
    <property type="project" value="UniProtKB-KW"/>
</dbReference>
<keyword evidence="11 12" id="KW-0804">Transcription</keyword>
<dbReference type="SMART" id="SM00400">
    <property type="entry name" value="ZnF_CHCC"/>
    <property type="match status" value="1"/>
</dbReference>
<dbReference type="InterPro" id="IPR006295">
    <property type="entry name" value="DNA_primase_DnaG"/>
</dbReference>
<dbReference type="FunFam" id="3.90.980.10:FF:000001">
    <property type="entry name" value="DNA primase"/>
    <property type="match status" value="1"/>
</dbReference>
<keyword evidence="2 12" id="KW-0639">Primosome</keyword>
<evidence type="ECO:0000256" key="7">
    <source>
        <dbReference type="ARBA" id="ARBA00022771"/>
    </source>
</evidence>
<dbReference type="SUPFAM" id="SSF117023">
    <property type="entry name" value="DNA primase DnaG, C-terminal domain"/>
    <property type="match status" value="1"/>
</dbReference>
<comment type="domain">
    <text evidence="12">Contains an N-terminal zinc-binding domain, a central core domain that contains the primase activity, and a C-terminal DnaB-binding domain.</text>
</comment>
<comment type="similarity">
    <text evidence="12 13">Belongs to the DnaG primase family.</text>
</comment>
<keyword evidence="1 12" id="KW-0240">DNA-directed RNA polymerase</keyword>
<evidence type="ECO:0000256" key="11">
    <source>
        <dbReference type="ARBA" id="ARBA00023163"/>
    </source>
</evidence>
<dbReference type="GO" id="GO:0006269">
    <property type="term" value="P:DNA replication, synthesis of primer"/>
    <property type="evidence" value="ECO:0007669"/>
    <property type="project" value="UniProtKB-UniRule"/>
</dbReference>
<dbReference type="InterPro" id="IPR050219">
    <property type="entry name" value="DnaG_primase"/>
</dbReference>
<dbReference type="InterPro" id="IPR013173">
    <property type="entry name" value="DNA_primase_DnaG_DnaB-bd_dom"/>
</dbReference>
<dbReference type="Gene3D" id="3.90.980.10">
    <property type="entry name" value="DNA primase, catalytic core, N-terminal domain"/>
    <property type="match status" value="1"/>
</dbReference>
<dbReference type="Gene3D" id="1.20.50.20">
    <property type="entry name" value="DnaG, RNA polymerase domain, helical bundle"/>
    <property type="match status" value="1"/>
</dbReference>
<evidence type="ECO:0000259" key="16">
    <source>
        <dbReference type="PROSITE" id="PS50880"/>
    </source>
</evidence>
<dbReference type="HAMAP" id="MF_00974">
    <property type="entry name" value="DNA_primase_DnaG"/>
    <property type="match status" value="1"/>
</dbReference>
<keyword evidence="7 12" id="KW-0863">Zinc-finger</keyword>
<dbReference type="EC" id="2.7.7.101" evidence="12"/>
<dbReference type="PIRSF" id="PIRSF002811">
    <property type="entry name" value="DnaG"/>
    <property type="match status" value="1"/>
</dbReference>
<dbReference type="PANTHER" id="PTHR30313:SF2">
    <property type="entry name" value="DNA PRIMASE"/>
    <property type="match status" value="1"/>
</dbReference>
<keyword evidence="10 12" id="KW-0238">DNA-binding</keyword>
<dbReference type="Pfam" id="PF08275">
    <property type="entry name" value="DNAG_N"/>
    <property type="match status" value="1"/>
</dbReference>
<dbReference type="AlphaFoldDB" id="A0A514BNA0"/>
<dbReference type="SMART" id="SM00493">
    <property type="entry name" value="TOPRIM"/>
    <property type="match status" value="1"/>
</dbReference>
<dbReference type="SMART" id="SM00766">
    <property type="entry name" value="DnaG_DnaB_bind"/>
    <property type="match status" value="1"/>
</dbReference>
<reference evidence="17 18" key="1">
    <citation type="submission" date="2019-06" db="EMBL/GenBank/DDBJ databases">
        <title>Lysobacter alkalisoli sp. nov. isolated from saline-alkali soil.</title>
        <authorList>
            <person name="Sun J.-Q."/>
            <person name="Xu L."/>
        </authorList>
    </citation>
    <scope>NUCLEOTIDE SEQUENCE [LARGE SCALE GENOMIC DNA]</scope>
    <source>
        <strain evidence="17 18">SJ-36</strain>
    </source>
</reference>
<dbReference type="GO" id="GO:0003899">
    <property type="term" value="F:DNA-directed RNA polymerase activity"/>
    <property type="evidence" value="ECO:0007669"/>
    <property type="project" value="UniProtKB-UniRule"/>
</dbReference>
<dbReference type="Pfam" id="PF01807">
    <property type="entry name" value="Zn_ribbon_DnaG"/>
    <property type="match status" value="1"/>
</dbReference>
<dbReference type="InterPro" id="IPR019475">
    <property type="entry name" value="DNA_primase_DnaB-bd"/>
</dbReference>
<dbReference type="InterPro" id="IPR030846">
    <property type="entry name" value="DnaG_bac"/>
</dbReference>
<gene>
    <name evidence="12" type="primary">dnaG</name>
    <name evidence="17" type="ORF">FKV23_01175</name>
</gene>
<dbReference type="Pfam" id="PF10410">
    <property type="entry name" value="DnaB_bind"/>
    <property type="match status" value="1"/>
</dbReference>
<dbReference type="FunFam" id="3.40.1360.10:FF:000002">
    <property type="entry name" value="DNA primase"/>
    <property type="match status" value="1"/>
</dbReference>
<proteinExistence type="inferred from homology"/>
<dbReference type="PROSITE" id="PS50880">
    <property type="entry name" value="TOPRIM"/>
    <property type="match status" value="1"/>
</dbReference>
<dbReference type="NCBIfam" id="TIGR01391">
    <property type="entry name" value="dnaG"/>
    <property type="match status" value="1"/>
</dbReference>
<evidence type="ECO:0000256" key="3">
    <source>
        <dbReference type="ARBA" id="ARBA00022679"/>
    </source>
</evidence>